<sequence>KVGTSEGFALAANALAIHGYEISSEEEKEELFLRAIAYAEKAVELDPYNSEAYLQVSHTLGRYAQIIGVAKALSGGFAEKTKAAMDKAISLDPSNYRAHLSLGSWHAEIVAAAGFMANLLYGANEEDSISSYQKALKLGSKSNVVHFEYAVGLMKLSDGDENLNLARVHLETAMDLPANTAYEQIVQTKTAKVLEEIFRN</sequence>
<protein>
    <recommendedName>
        <fullName evidence="2">MalT-like TPR region domain-containing protein</fullName>
    </recommendedName>
</protein>
<name>A0A382IC28_9ZZZZ</name>
<dbReference type="Gene3D" id="1.25.40.10">
    <property type="entry name" value="Tetratricopeptide repeat domain"/>
    <property type="match status" value="1"/>
</dbReference>
<evidence type="ECO:0008006" key="2">
    <source>
        <dbReference type="Google" id="ProtNLM"/>
    </source>
</evidence>
<dbReference type="EMBL" id="UINC01066446">
    <property type="protein sequence ID" value="SVB97166.1"/>
    <property type="molecule type" value="Genomic_DNA"/>
</dbReference>
<gene>
    <name evidence="1" type="ORF">METZ01_LOCUS250020</name>
</gene>
<organism evidence="1">
    <name type="scientific">marine metagenome</name>
    <dbReference type="NCBI Taxonomy" id="408172"/>
    <lineage>
        <taxon>unclassified sequences</taxon>
        <taxon>metagenomes</taxon>
        <taxon>ecological metagenomes</taxon>
    </lineage>
</organism>
<dbReference type="AlphaFoldDB" id="A0A382IC28"/>
<dbReference type="InterPro" id="IPR011990">
    <property type="entry name" value="TPR-like_helical_dom_sf"/>
</dbReference>
<feature type="non-terminal residue" evidence="1">
    <location>
        <position position="1"/>
    </location>
</feature>
<accession>A0A382IC28</accession>
<reference evidence="1" key="1">
    <citation type="submission" date="2018-05" db="EMBL/GenBank/DDBJ databases">
        <authorList>
            <person name="Lanie J.A."/>
            <person name="Ng W.-L."/>
            <person name="Kazmierczak K.M."/>
            <person name="Andrzejewski T.M."/>
            <person name="Davidsen T.M."/>
            <person name="Wayne K.J."/>
            <person name="Tettelin H."/>
            <person name="Glass J.I."/>
            <person name="Rusch D."/>
            <person name="Podicherti R."/>
            <person name="Tsui H.-C.T."/>
            <person name="Winkler M.E."/>
        </authorList>
    </citation>
    <scope>NUCLEOTIDE SEQUENCE</scope>
</reference>
<proteinExistence type="predicted"/>
<evidence type="ECO:0000313" key="1">
    <source>
        <dbReference type="EMBL" id="SVB97166.1"/>
    </source>
</evidence>
<dbReference type="SUPFAM" id="SSF48452">
    <property type="entry name" value="TPR-like"/>
    <property type="match status" value="1"/>
</dbReference>